<name>A0A2K3D2F4_CHLRE</name>
<dbReference type="Gene3D" id="3.40.50.12370">
    <property type="match status" value="1"/>
</dbReference>
<dbReference type="Gramene" id="PNW74697">
    <property type="protein sequence ID" value="PNW74697"/>
    <property type="gene ID" value="CHLRE_12g486650v5"/>
</dbReference>
<organism evidence="3 4">
    <name type="scientific">Chlamydomonas reinhardtii</name>
    <name type="common">Chlamydomonas smithii</name>
    <dbReference type="NCBI Taxonomy" id="3055"/>
    <lineage>
        <taxon>Eukaryota</taxon>
        <taxon>Viridiplantae</taxon>
        <taxon>Chlorophyta</taxon>
        <taxon>core chlorophytes</taxon>
        <taxon>Chlorophyceae</taxon>
        <taxon>CS clade</taxon>
        <taxon>Chlamydomonadales</taxon>
        <taxon>Chlamydomonadaceae</taxon>
        <taxon>Chlamydomonas</taxon>
    </lineage>
</organism>
<evidence type="ECO:0000313" key="3">
    <source>
        <dbReference type="EMBL" id="PNW74697.1"/>
    </source>
</evidence>
<dbReference type="Proteomes" id="UP000006906">
    <property type="component" value="Chromosome 12"/>
</dbReference>
<feature type="compositionally biased region" description="Low complexity" evidence="2">
    <location>
        <begin position="665"/>
        <end position="687"/>
    </location>
</feature>
<feature type="region of interest" description="Disordered" evidence="2">
    <location>
        <begin position="1019"/>
        <end position="1078"/>
    </location>
</feature>
<sequence>MGNEISTSALDRDPRDWEGVLSEEWRSDRIRELDRLGGLNRPPIARGQSFSAKLQFLAEQVKKQGDVMQEMLVPPPAPKVEAKYTGFMLATEKRAYERMQQEQERQAQIQHILVTEGPEAAAAAAAGMPLPKPGAIYDRGTAPKPPTSGRTSHTGGRRITGSGIPASAAGPIIMVAPWRLRMWAARRRVMIIVMTVMRLQRGKRRNRAGNKLDNLGFMIPRVLADDVPRFVEEQRKYAGIKDELEAVKQTMEDMMCRNGSGSSATGALTEEPPWPGSGSPAASRQGSMANRPPATPPTGPGAGGLAGVRNNVLSVGRLSGRSRGSDSGVLAQSANQHVAAGVSPMRMRTTTASGAPSSSLVAPVVPPSGGPPQLGMVASGPARLSTNGLAVRLGLSSMAGSDDSGPASPAATAAAINNHNSPKANGGGGPLHGPLAALMSGLGRRSSTPGGLGLSPPASREGSLTAAVSPLVVPPSPQGPRRPSTLAALPPPPASVTQQMVGASTASTGGLSSMAARRFSSRPGAGAPAASVPPGLVTTGPTGPLNARVSVTSAVAAKHGQIMQIQSQIDAESNSLKKSGQMLSMFINRANAAWAEAQQWGTVDAPAVSELEAFTYSEQYRIYQADLVRRLRQGTICLQVFAGEDVLSGTEKRPSSGRHTGGAVAGPAPGAAAALQPQPPAAEQGKGAASGAGGGGGKPASAGPAGRPVKPNSADSKRLGGTTSGEYARRLSRLDSAGSNASGYSTPVGGTSISGHAGGTAAAAAAVSAAALLNSPRRRAHDLWTADPWDLIDRFRPGIMPQTDRIQGPTLGARILCQLALAVQHLAGPEAMAVMPVLLHITEEQMEEVVQELWSYRFFGLKRENVMLVASPLHTGYRYNHEYKVFEKEYSGGATAPLGSGYSMLQLTWAGEAFVVGPDGAPEPLDTPALTLMQERKVEWLVARRARDLALLSRDAILDVPMLAYCMALKDRSGAGGLASGGAAASGGRANIVMEVAACDNLVDARVLDSFVMQRAGFANGGAGPGHHHPHPPGQVPPPSPGAHPHHGHGSGHGQGHHGISHSSFVSGGASPAPHHTVPDAANAVVELRLAELGTPKMIETTNYLRAIRDGQMTVGLGRYLLHVPSLVQLMPNASALRPKLSLHEELVRVSLDLADLTAAPRARTLAVHARLNPGVLQSADDLEKVIPMLQAQDHDVAFREMLTSNRTEAQGLEFVASQAAGKAGSAQVMVVFVLNNRVSASAVDAAGLVAKPGRDCIHLVTCVSNELQKAEAEEVLKGFQKRLLKSMVDTHCEVLVRGVWGLIDVMDNYVSAVDARMVVMGSQHLTSNDFNYIIGSITLSALKRLHVPVMVVTANSRQNCAIGSDWEAAAGGGGAAGGKKGGAGGGGGAKPGSGGGVRCLTLVENQNYAKNMMGFLCTQLLDGKRGDRLLLAQVQATRHLTRAQAASVRRALDNFNLLATGHGFNVNRVLSLEGQLDEVLTEAVGEQHIQLLAMALPQGTKTLPPVLISTLRSCRGATLVYKEAIGAAPRTPQGGGGASRAGFGPGSAAASAAATAAANEKAAA</sequence>
<accession>A0A2K3D2F4</accession>
<feature type="compositionally biased region" description="Gly residues" evidence="2">
    <location>
        <begin position="688"/>
        <end position="698"/>
    </location>
</feature>
<dbReference type="KEGG" id="cre:CHLRE_12g486650v5"/>
<evidence type="ECO:0000256" key="2">
    <source>
        <dbReference type="SAM" id="MobiDB-lite"/>
    </source>
</evidence>
<dbReference type="OrthoDB" id="537258at2759"/>
<keyword evidence="4" id="KW-1185">Reference proteome</keyword>
<protein>
    <submittedName>
        <fullName evidence="3">Uncharacterized protein</fullName>
    </submittedName>
</protein>
<dbReference type="InParanoid" id="A0A2K3D2F4"/>
<dbReference type="ExpressionAtlas" id="A0A2K3D2F4">
    <property type="expression patterns" value="baseline"/>
</dbReference>
<dbReference type="GeneID" id="5716630"/>
<evidence type="ECO:0000256" key="1">
    <source>
        <dbReference type="ARBA" id="ARBA00008791"/>
    </source>
</evidence>
<feature type="region of interest" description="Disordered" evidence="2">
    <location>
        <begin position="140"/>
        <end position="163"/>
    </location>
</feature>
<dbReference type="EMBL" id="CM008973">
    <property type="protein sequence ID" value="PNW74697.1"/>
    <property type="molecule type" value="Genomic_DNA"/>
</dbReference>
<reference evidence="3 4" key="1">
    <citation type="journal article" date="2007" name="Science">
        <title>The Chlamydomonas genome reveals the evolution of key animal and plant functions.</title>
        <authorList>
            <person name="Merchant S.S."/>
            <person name="Prochnik S.E."/>
            <person name="Vallon O."/>
            <person name="Harris E.H."/>
            <person name="Karpowicz S.J."/>
            <person name="Witman G.B."/>
            <person name="Terry A."/>
            <person name="Salamov A."/>
            <person name="Fritz-Laylin L.K."/>
            <person name="Marechal-Drouard L."/>
            <person name="Marshall W.F."/>
            <person name="Qu L.H."/>
            <person name="Nelson D.R."/>
            <person name="Sanderfoot A.A."/>
            <person name="Spalding M.H."/>
            <person name="Kapitonov V.V."/>
            <person name="Ren Q."/>
            <person name="Ferris P."/>
            <person name="Lindquist E."/>
            <person name="Shapiro H."/>
            <person name="Lucas S.M."/>
            <person name="Grimwood J."/>
            <person name="Schmutz J."/>
            <person name="Cardol P."/>
            <person name="Cerutti H."/>
            <person name="Chanfreau G."/>
            <person name="Chen C.L."/>
            <person name="Cognat V."/>
            <person name="Croft M.T."/>
            <person name="Dent R."/>
            <person name="Dutcher S."/>
            <person name="Fernandez E."/>
            <person name="Fukuzawa H."/>
            <person name="Gonzalez-Ballester D."/>
            <person name="Gonzalez-Halphen D."/>
            <person name="Hallmann A."/>
            <person name="Hanikenne M."/>
            <person name="Hippler M."/>
            <person name="Inwood W."/>
            <person name="Jabbari K."/>
            <person name="Kalanon M."/>
            <person name="Kuras R."/>
            <person name="Lefebvre P.A."/>
            <person name="Lemaire S.D."/>
            <person name="Lobanov A.V."/>
            <person name="Lohr M."/>
            <person name="Manuell A."/>
            <person name="Meier I."/>
            <person name="Mets L."/>
            <person name="Mittag M."/>
            <person name="Mittelmeier T."/>
            <person name="Moroney J.V."/>
            <person name="Moseley J."/>
            <person name="Napoli C."/>
            <person name="Nedelcu A.M."/>
            <person name="Niyogi K."/>
            <person name="Novoselov S.V."/>
            <person name="Paulsen I.T."/>
            <person name="Pazour G."/>
            <person name="Purton S."/>
            <person name="Ral J.P."/>
            <person name="Riano-Pachon D.M."/>
            <person name="Riekhof W."/>
            <person name="Rymarquis L."/>
            <person name="Schroda M."/>
            <person name="Stern D."/>
            <person name="Umen J."/>
            <person name="Willows R."/>
            <person name="Wilson N."/>
            <person name="Zimmer S.L."/>
            <person name="Allmer J."/>
            <person name="Balk J."/>
            <person name="Bisova K."/>
            <person name="Chen C.J."/>
            <person name="Elias M."/>
            <person name="Gendler K."/>
            <person name="Hauser C."/>
            <person name="Lamb M.R."/>
            <person name="Ledford H."/>
            <person name="Long J.C."/>
            <person name="Minagawa J."/>
            <person name="Page M.D."/>
            <person name="Pan J."/>
            <person name="Pootakham W."/>
            <person name="Roje S."/>
            <person name="Rose A."/>
            <person name="Stahlberg E."/>
            <person name="Terauchi A.M."/>
            <person name="Yang P."/>
            <person name="Ball S."/>
            <person name="Bowler C."/>
            <person name="Dieckmann C.L."/>
            <person name="Gladyshev V.N."/>
            <person name="Green P."/>
            <person name="Jorgensen R."/>
            <person name="Mayfield S."/>
            <person name="Mueller-Roeber B."/>
            <person name="Rajamani S."/>
            <person name="Sayre R.T."/>
            <person name="Brokstein P."/>
            <person name="Dubchak I."/>
            <person name="Goodstein D."/>
            <person name="Hornick L."/>
            <person name="Huang Y.W."/>
            <person name="Jhaveri J."/>
            <person name="Luo Y."/>
            <person name="Martinez D."/>
            <person name="Ngau W.C."/>
            <person name="Otillar B."/>
            <person name="Poliakov A."/>
            <person name="Porter A."/>
            <person name="Szajkowski L."/>
            <person name="Werner G."/>
            <person name="Zhou K."/>
            <person name="Grigoriev I.V."/>
            <person name="Rokhsar D.S."/>
            <person name="Grossman A.R."/>
        </authorList>
    </citation>
    <scope>NUCLEOTIDE SEQUENCE [LARGE SCALE GENOMIC DNA]</scope>
    <source>
        <strain evidence="4">CC-503</strain>
    </source>
</reference>
<feature type="compositionally biased region" description="Pro residues" evidence="2">
    <location>
        <begin position="1032"/>
        <end position="1042"/>
    </location>
</feature>
<dbReference type="PANTHER" id="PTHR46268">
    <property type="entry name" value="STRESS RESPONSE PROTEIN NHAX"/>
    <property type="match status" value="1"/>
</dbReference>
<comment type="similarity">
    <text evidence="1">Belongs to the universal stress protein A family.</text>
</comment>
<feature type="compositionally biased region" description="Basic residues" evidence="2">
    <location>
        <begin position="1044"/>
        <end position="1060"/>
    </location>
</feature>
<feature type="region of interest" description="Disordered" evidence="2">
    <location>
        <begin position="648"/>
        <end position="724"/>
    </location>
</feature>
<feature type="region of interest" description="Disordered" evidence="2">
    <location>
        <begin position="257"/>
        <end position="308"/>
    </location>
</feature>
<dbReference type="OMA" id="KRAYERM"/>
<dbReference type="RefSeq" id="XP_042918088.1">
    <property type="nucleotide sequence ID" value="XM_043067847.1"/>
</dbReference>
<dbReference type="STRING" id="3055.A0A2K3D2F4"/>
<evidence type="ECO:0000313" key="4">
    <source>
        <dbReference type="Proteomes" id="UP000006906"/>
    </source>
</evidence>
<gene>
    <name evidence="3" type="ORF">CHLRE_12g486650v5</name>
</gene>
<dbReference type="PANTHER" id="PTHR46268:SF6">
    <property type="entry name" value="UNIVERSAL STRESS PROTEIN UP12"/>
    <property type="match status" value="1"/>
</dbReference>
<feature type="region of interest" description="Disordered" evidence="2">
    <location>
        <begin position="440"/>
        <end position="463"/>
    </location>
</feature>
<dbReference type="SUPFAM" id="SSF52402">
    <property type="entry name" value="Adenine nucleotide alpha hydrolases-like"/>
    <property type="match status" value="1"/>
</dbReference>
<proteinExistence type="inferred from homology"/>
<dbReference type="CDD" id="cd00293">
    <property type="entry name" value="USP-like"/>
    <property type="match status" value="1"/>
</dbReference>